<organism evidence="1 2">
    <name type="scientific">Catenovulum sediminis</name>
    <dbReference type="NCBI Taxonomy" id="1740262"/>
    <lineage>
        <taxon>Bacteria</taxon>
        <taxon>Pseudomonadati</taxon>
        <taxon>Pseudomonadota</taxon>
        <taxon>Gammaproteobacteria</taxon>
        <taxon>Alteromonadales</taxon>
        <taxon>Alteromonadaceae</taxon>
        <taxon>Catenovulum</taxon>
    </lineage>
</organism>
<dbReference type="PANTHER" id="PTHR21485:SF6">
    <property type="entry name" value="N-ACYLNEURAMINATE CYTIDYLYLTRANSFERASE-RELATED"/>
    <property type="match status" value="1"/>
</dbReference>
<dbReference type="GO" id="GO:0016779">
    <property type="term" value="F:nucleotidyltransferase activity"/>
    <property type="evidence" value="ECO:0007669"/>
    <property type="project" value="UniProtKB-KW"/>
</dbReference>
<keyword evidence="1" id="KW-0548">Nucleotidyltransferase</keyword>
<dbReference type="InterPro" id="IPR050793">
    <property type="entry name" value="CMP-NeuNAc_synthase"/>
</dbReference>
<dbReference type="SUPFAM" id="SSF53448">
    <property type="entry name" value="Nucleotide-diphospho-sugar transferases"/>
    <property type="match status" value="1"/>
</dbReference>
<name>A0ABV1RGV2_9ALTE</name>
<gene>
    <name evidence="1" type="primary">pseF</name>
    <name evidence="1" type="ORF">ABS311_09730</name>
</gene>
<dbReference type="PANTHER" id="PTHR21485">
    <property type="entry name" value="HAD SUPERFAMILY MEMBERS CMAS AND KDSC"/>
    <property type="match status" value="1"/>
</dbReference>
<dbReference type="NCBIfam" id="TIGR03584">
    <property type="entry name" value="PseF"/>
    <property type="match status" value="1"/>
</dbReference>
<keyword evidence="1" id="KW-0808">Transferase</keyword>
<sequence length="232" mass="26190">MNIAIIPARGGSKRIPKKNIRPFAGKPLIAHSIQVAQQAKIFDHIMVSTDSDEIAEVARAYGAEVPFIRPENLADDFTGTRPVTNHAIQYYLKQGINLKYACCIYATAPLLTAEYLTQGYQALQAQKDKAFAFSVCTFPFPVQRALKQHNTGVTAMFPESIGKRSQDLEEAFHDAGQFYWGKVEDYLSKKGMFSEHSVPIMMPRFLVQDIDTLEDWHTAELMYKAHQLKESE</sequence>
<evidence type="ECO:0000313" key="1">
    <source>
        <dbReference type="EMBL" id="MER2492160.1"/>
    </source>
</evidence>
<protein>
    <submittedName>
        <fullName evidence="1">Pseudaminic acid cytidylyltransferase</fullName>
        <ecNumber evidence="1">2.7.7.81</ecNumber>
    </submittedName>
</protein>
<dbReference type="Gene3D" id="3.90.550.10">
    <property type="entry name" value="Spore Coat Polysaccharide Biosynthesis Protein SpsA, Chain A"/>
    <property type="match status" value="1"/>
</dbReference>
<dbReference type="Pfam" id="PF02348">
    <property type="entry name" value="CTP_transf_3"/>
    <property type="match status" value="1"/>
</dbReference>
<dbReference type="InterPro" id="IPR029044">
    <property type="entry name" value="Nucleotide-diphossugar_trans"/>
</dbReference>
<comment type="caution">
    <text evidence="1">The sequence shown here is derived from an EMBL/GenBank/DDBJ whole genome shotgun (WGS) entry which is preliminary data.</text>
</comment>
<dbReference type="InterPro" id="IPR020039">
    <property type="entry name" value="PseF"/>
</dbReference>
<keyword evidence="2" id="KW-1185">Reference proteome</keyword>
<accession>A0ABV1RGV2</accession>
<evidence type="ECO:0000313" key="2">
    <source>
        <dbReference type="Proteomes" id="UP001467690"/>
    </source>
</evidence>
<dbReference type="InterPro" id="IPR003329">
    <property type="entry name" value="Cytidylyl_trans"/>
</dbReference>
<proteinExistence type="predicted"/>
<dbReference type="EC" id="2.7.7.81" evidence="1"/>
<dbReference type="RefSeq" id="WP_350401657.1">
    <property type="nucleotide sequence ID" value="NZ_JBELOE010000200.1"/>
</dbReference>
<dbReference type="CDD" id="cd02513">
    <property type="entry name" value="CMP-NeuAc_Synthase"/>
    <property type="match status" value="1"/>
</dbReference>
<dbReference type="Proteomes" id="UP001467690">
    <property type="component" value="Unassembled WGS sequence"/>
</dbReference>
<dbReference type="EMBL" id="JBELOE010000200">
    <property type="protein sequence ID" value="MER2492160.1"/>
    <property type="molecule type" value="Genomic_DNA"/>
</dbReference>
<reference evidence="1 2" key="1">
    <citation type="submission" date="2024-06" db="EMBL/GenBank/DDBJ databases">
        <authorList>
            <person name="Chen R.Y."/>
        </authorList>
    </citation>
    <scope>NUCLEOTIDE SEQUENCE [LARGE SCALE GENOMIC DNA]</scope>
    <source>
        <strain evidence="1 2">D2</strain>
    </source>
</reference>